<dbReference type="AlphaFoldDB" id="A0A164KK83"/>
<evidence type="ECO:0000256" key="5">
    <source>
        <dbReference type="ARBA" id="ARBA00022801"/>
    </source>
</evidence>
<keyword evidence="10" id="KW-1185">Reference proteome</keyword>
<proteinExistence type="predicted"/>
<dbReference type="Gene3D" id="1.10.340.70">
    <property type="match status" value="1"/>
</dbReference>
<feature type="region of interest" description="Disordered" evidence="7">
    <location>
        <begin position="539"/>
        <end position="618"/>
    </location>
</feature>
<dbReference type="InterPro" id="IPR043502">
    <property type="entry name" value="DNA/RNA_pol_sf"/>
</dbReference>
<comment type="caution">
    <text evidence="9">The sequence shown here is derived from an EMBL/GenBank/DDBJ whole genome shotgun (WGS) entry which is preliminary data.</text>
</comment>
<dbReference type="GO" id="GO:0042575">
    <property type="term" value="C:DNA polymerase complex"/>
    <property type="evidence" value="ECO:0007669"/>
    <property type="project" value="UniProtKB-ARBA"/>
</dbReference>
<evidence type="ECO:0000256" key="1">
    <source>
        <dbReference type="ARBA" id="ARBA00022679"/>
    </source>
</evidence>
<evidence type="ECO:0000256" key="4">
    <source>
        <dbReference type="ARBA" id="ARBA00022759"/>
    </source>
</evidence>
<keyword evidence="5" id="KW-0378">Hydrolase</keyword>
<evidence type="ECO:0000313" key="10">
    <source>
        <dbReference type="Proteomes" id="UP000076858"/>
    </source>
</evidence>
<dbReference type="InterPro" id="IPR001584">
    <property type="entry name" value="Integrase_cat-core"/>
</dbReference>
<dbReference type="EMBL" id="LRGB01003304">
    <property type="protein sequence ID" value="KZS03337.1"/>
    <property type="molecule type" value="Genomic_DNA"/>
</dbReference>
<sequence>MRKMQDALLTAPTLAHDDDDGDLILKTDANKHGLGAVLSRVKGKTERPIIFISRRTSKAEINYHSNALECLALAWALDKLKPYVYGRNFTIFTDNSALKWLFSKKDIDGKYARWILALQEFQIQIKHIKGHLNVVADALSRFPVGESKETNLSEAMCCAMVGSFHPPEDIALLQHDDRATRLIRMQSQENGATASDTFVLRKDVLYRKNRQKGRKLLLVVPSFLRRQVLSACHDDPSSGHMEGKLMSIPVPSSPFHTLGMDHMGPFRQTPKGNVHALVIMDYLSKWIIVTPCPDIKTRGVVEILNQAVIPQHGFMRRIITDQGTAFTSESFDMEMEKSSIHHVLATCQRPQTNGQVERANKTFVSALKSYVNLAHDDWDLHIPMATLAINSARQSTTKRSPFELVYGRIPILSHENSFPWPDKPPERVKQFFRRVARWREEANKLIQDSQDRSKQLADPHRRNAREYVEGELVLVRRNIRRNGRTKQLLPKFIGPFEIVKRVCPTTNLVEDPPTKRKRMVWRRFNAHVAQMRPFYHPRETEWLPEDSSSDSDTEEEIYPLESDTGTIAESPNSSASGNDEPPGIITEPMDESAMLPAGTLTLAGRRTRPPFWRQQDLN</sequence>
<evidence type="ECO:0000313" key="9">
    <source>
        <dbReference type="EMBL" id="KZS03337.1"/>
    </source>
</evidence>
<keyword evidence="1" id="KW-0808">Transferase</keyword>
<dbReference type="InterPro" id="IPR012337">
    <property type="entry name" value="RNaseH-like_sf"/>
</dbReference>
<keyword evidence="2" id="KW-0548">Nucleotidyltransferase</keyword>
<feature type="compositionally biased region" description="Acidic residues" evidence="7">
    <location>
        <begin position="542"/>
        <end position="558"/>
    </location>
</feature>
<evidence type="ECO:0000256" key="7">
    <source>
        <dbReference type="SAM" id="MobiDB-lite"/>
    </source>
</evidence>
<keyword evidence="3" id="KW-0540">Nuclease</keyword>
<evidence type="ECO:0000259" key="8">
    <source>
        <dbReference type="PROSITE" id="PS50994"/>
    </source>
</evidence>
<dbReference type="OrthoDB" id="6382106at2759"/>
<organism evidence="9 10">
    <name type="scientific">Daphnia magna</name>
    <dbReference type="NCBI Taxonomy" id="35525"/>
    <lineage>
        <taxon>Eukaryota</taxon>
        <taxon>Metazoa</taxon>
        <taxon>Ecdysozoa</taxon>
        <taxon>Arthropoda</taxon>
        <taxon>Crustacea</taxon>
        <taxon>Branchiopoda</taxon>
        <taxon>Diplostraca</taxon>
        <taxon>Cladocera</taxon>
        <taxon>Anomopoda</taxon>
        <taxon>Daphniidae</taxon>
        <taxon>Daphnia</taxon>
    </lineage>
</organism>
<evidence type="ECO:0000256" key="6">
    <source>
        <dbReference type="ARBA" id="ARBA00022918"/>
    </source>
</evidence>
<dbReference type="STRING" id="35525.A0A164KK83"/>
<keyword evidence="6" id="KW-0695">RNA-directed DNA polymerase</keyword>
<dbReference type="GO" id="GO:0003676">
    <property type="term" value="F:nucleic acid binding"/>
    <property type="evidence" value="ECO:0007669"/>
    <property type="project" value="InterPro"/>
</dbReference>
<dbReference type="FunFam" id="3.10.20.370:FF:000001">
    <property type="entry name" value="Retrovirus-related Pol polyprotein from transposon 17.6-like protein"/>
    <property type="match status" value="1"/>
</dbReference>
<reference evidence="9 10" key="1">
    <citation type="submission" date="2016-03" db="EMBL/GenBank/DDBJ databases">
        <title>EvidentialGene: Evidence-directed Construction of Genes on Genomes.</title>
        <authorList>
            <person name="Gilbert D.G."/>
            <person name="Choi J.-H."/>
            <person name="Mockaitis K."/>
            <person name="Colbourne J."/>
            <person name="Pfrender M."/>
        </authorList>
    </citation>
    <scope>NUCLEOTIDE SEQUENCE [LARGE SCALE GENOMIC DNA]</scope>
    <source>
        <strain evidence="9 10">Xinb3</strain>
        <tissue evidence="9">Complete organism</tissue>
    </source>
</reference>
<dbReference type="Proteomes" id="UP000076858">
    <property type="component" value="Unassembled WGS sequence"/>
</dbReference>
<dbReference type="InterPro" id="IPR036397">
    <property type="entry name" value="RNaseH_sf"/>
</dbReference>
<protein>
    <recommendedName>
        <fullName evidence="8">Integrase catalytic domain-containing protein</fullName>
    </recommendedName>
</protein>
<dbReference type="SUPFAM" id="SSF53098">
    <property type="entry name" value="Ribonuclease H-like"/>
    <property type="match status" value="1"/>
</dbReference>
<dbReference type="GO" id="GO:0016787">
    <property type="term" value="F:hydrolase activity"/>
    <property type="evidence" value="ECO:0007669"/>
    <property type="project" value="UniProtKB-KW"/>
</dbReference>
<evidence type="ECO:0000256" key="3">
    <source>
        <dbReference type="ARBA" id="ARBA00022722"/>
    </source>
</evidence>
<dbReference type="PANTHER" id="PTHR37984">
    <property type="entry name" value="PROTEIN CBG26694"/>
    <property type="match status" value="1"/>
</dbReference>
<dbReference type="Gene3D" id="3.30.420.10">
    <property type="entry name" value="Ribonuclease H-like superfamily/Ribonuclease H"/>
    <property type="match status" value="1"/>
</dbReference>
<feature type="domain" description="Integrase catalytic" evidence="8">
    <location>
        <begin position="250"/>
        <end position="409"/>
    </location>
</feature>
<dbReference type="PANTHER" id="PTHR37984:SF5">
    <property type="entry name" value="PROTEIN NYNRIN-LIKE"/>
    <property type="match status" value="1"/>
</dbReference>
<dbReference type="Gene3D" id="3.10.20.370">
    <property type="match status" value="1"/>
</dbReference>
<dbReference type="SUPFAM" id="SSF56672">
    <property type="entry name" value="DNA/RNA polymerases"/>
    <property type="match status" value="1"/>
</dbReference>
<dbReference type="GO" id="GO:0003964">
    <property type="term" value="F:RNA-directed DNA polymerase activity"/>
    <property type="evidence" value="ECO:0007669"/>
    <property type="project" value="UniProtKB-KW"/>
</dbReference>
<dbReference type="PROSITE" id="PS50994">
    <property type="entry name" value="INTEGRASE"/>
    <property type="match status" value="1"/>
</dbReference>
<feature type="compositionally biased region" description="Polar residues" evidence="7">
    <location>
        <begin position="563"/>
        <end position="577"/>
    </location>
</feature>
<dbReference type="CDD" id="cd09274">
    <property type="entry name" value="RNase_HI_RT_Ty3"/>
    <property type="match status" value="1"/>
</dbReference>
<dbReference type="InterPro" id="IPR050951">
    <property type="entry name" value="Retrovirus_Pol_polyprotein"/>
</dbReference>
<name>A0A164KK83_9CRUS</name>
<dbReference type="Pfam" id="PF17917">
    <property type="entry name" value="RT_RNaseH"/>
    <property type="match status" value="1"/>
</dbReference>
<dbReference type="GO" id="GO:0015074">
    <property type="term" value="P:DNA integration"/>
    <property type="evidence" value="ECO:0007669"/>
    <property type="project" value="InterPro"/>
</dbReference>
<dbReference type="InterPro" id="IPR041373">
    <property type="entry name" value="RT_RNaseH"/>
</dbReference>
<dbReference type="Pfam" id="PF00665">
    <property type="entry name" value="rve"/>
    <property type="match status" value="1"/>
</dbReference>
<accession>A0A164KK83</accession>
<evidence type="ECO:0000256" key="2">
    <source>
        <dbReference type="ARBA" id="ARBA00022695"/>
    </source>
</evidence>
<gene>
    <name evidence="9" type="ORF">APZ42_033963</name>
</gene>
<dbReference type="GO" id="GO:0004519">
    <property type="term" value="F:endonuclease activity"/>
    <property type="evidence" value="ECO:0007669"/>
    <property type="project" value="UniProtKB-KW"/>
</dbReference>
<keyword evidence="4" id="KW-0255">Endonuclease</keyword>